<name>A0A409XBP1_9AGAR</name>
<keyword evidence="3" id="KW-1185">Reference proteome</keyword>
<evidence type="ECO:0000313" key="2">
    <source>
        <dbReference type="EMBL" id="PPQ88144.1"/>
    </source>
</evidence>
<dbReference type="AlphaFoldDB" id="A0A409XBP1"/>
<sequence>MVEKPVNEEQEPMRERMRRARKAQRLEGCVAVGGRSHAMDTSEDRTGRFLHPETITGGSCLSCWSDARSGDYDSEGLNRTRRWMEESL</sequence>
<comment type="caution">
    <text evidence="2">The sequence shown here is derived from an EMBL/GenBank/DDBJ whole genome shotgun (WGS) entry which is preliminary data.</text>
</comment>
<dbReference type="EMBL" id="NHYE01003705">
    <property type="protein sequence ID" value="PPQ88144.1"/>
    <property type="molecule type" value="Genomic_DNA"/>
</dbReference>
<dbReference type="Proteomes" id="UP000284706">
    <property type="component" value="Unassembled WGS sequence"/>
</dbReference>
<organism evidence="2 3">
    <name type="scientific">Gymnopilus dilepis</name>
    <dbReference type="NCBI Taxonomy" id="231916"/>
    <lineage>
        <taxon>Eukaryota</taxon>
        <taxon>Fungi</taxon>
        <taxon>Dikarya</taxon>
        <taxon>Basidiomycota</taxon>
        <taxon>Agaricomycotina</taxon>
        <taxon>Agaricomycetes</taxon>
        <taxon>Agaricomycetidae</taxon>
        <taxon>Agaricales</taxon>
        <taxon>Agaricineae</taxon>
        <taxon>Hymenogastraceae</taxon>
        <taxon>Gymnopilus</taxon>
    </lineage>
</organism>
<evidence type="ECO:0000256" key="1">
    <source>
        <dbReference type="SAM" id="MobiDB-lite"/>
    </source>
</evidence>
<feature type="region of interest" description="Disordered" evidence="1">
    <location>
        <begin position="1"/>
        <end position="22"/>
    </location>
</feature>
<reference evidence="2 3" key="1">
    <citation type="journal article" date="2018" name="Evol. Lett.">
        <title>Horizontal gene cluster transfer increased hallucinogenic mushroom diversity.</title>
        <authorList>
            <person name="Reynolds H.T."/>
            <person name="Vijayakumar V."/>
            <person name="Gluck-Thaler E."/>
            <person name="Korotkin H.B."/>
            <person name="Matheny P.B."/>
            <person name="Slot J.C."/>
        </authorList>
    </citation>
    <scope>NUCLEOTIDE SEQUENCE [LARGE SCALE GENOMIC DNA]</scope>
    <source>
        <strain evidence="2 3">SRW20</strain>
    </source>
</reference>
<gene>
    <name evidence="2" type="ORF">CVT26_012984</name>
</gene>
<accession>A0A409XBP1</accession>
<feature type="compositionally biased region" description="Basic and acidic residues" evidence="1">
    <location>
        <begin position="1"/>
        <end position="15"/>
    </location>
</feature>
<dbReference type="InParanoid" id="A0A409XBP1"/>
<proteinExistence type="predicted"/>
<protein>
    <submittedName>
        <fullName evidence="2">Uncharacterized protein</fullName>
    </submittedName>
</protein>
<evidence type="ECO:0000313" key="3">
    <source>
        <dbReference type="Proteomes" id="UP000284706"/>
    </source>
</evidence>